<organism evidence="1 2">
    <name type="scientific">Micavibrio aeruginosavorus</name>
    <dbReference type="NCBI Taxonomy" id="349221"/>
    <lineage>
        <taxon>Bacteria</taxon>
        <taxon>Pseudomonadati</taxon>
        <taxon>Bdellovibrionota</taxon>
        <taxon>Bdellovibrionia</taxon>
        <taxon>Bdellovibrionales</taxon>
        <taxon>Pseudobdellovibrionaceae</taxon>
        <taxon>Micavibrio</taxon>
    </lineage>
</organism>
<accession>A0A7T5UI60</accession>
<evidence type="ECO:0000313" key="1">
    <source>
        <dbReference type="EMBL" id="QQG36348.1"/>
    </source>
</evidence>
<sequence length="195" mass="22064">MSATVYQFQKQAWSASDLTRRHMGFCVQDITRIAELILAGRQHDVDRHSAFARDLAAARLYNRLHLPETPFDLTSLFIDACCGITGLFQMELQAAANERPRLRESDPWAREEITQRVLADSSDYIPIVTDFLVSQSAHYRFADYTRPYGALRLLETSGLIRIKNADELATECRTAISAFYSHTPLQTASPPSPRV</sequence>
<dbReference type="AlphaFoldDB" id="A0A7T5UI60"/>
<dbReference type="Proteomes" id="UP000595362">
    <property type="component" value="Chromosome"/>
</dbReference>
<proteinExistence type="predicted"/>
<reference evidence="1 2" key="1">
    <citation type="submission" date="2020-07" db="EMBL/GenBank/DDBJ databases">
        <title>Huge and variable diversity of episymbiotic CPR bacteria and DPANN archaea in groundwater ecosystems.</title>
        <authorList>
            <person name="He C.Y."/>
            <person name="Keren R."/>
            <person name="Whittaker M."/>
            <person name="Farag I.F."/>
            <person name="Doudna J."/>
            <person name="Cate J.H.D."/>
            <person name="Banfield J.F."/>
        </authorList>
    </citation>
    <scope>NUCLEOTIDE SEQUENCE [LARGE SCALE GENOMIC DNA]</scope>
    <source>
        <strain evidence="1">NC_groundwater_70_Ag_B-0.1um_54_66</strain>
    </source>
</reference>
<protein>
    <submittedName>
        <fullName evidence="1">Uncharacterized protein</fullName>
    </submittedName>
</protein>
<gene>
    <name evidence="1" type="ORF">HYS17_00715</name>
</gene>
<evidence type="ECO:0000313" key="2">
    <source>
        <dbReference type="Proteomes" id="UP000595362"/>
    </source>
</evidence>
<dbReference type="EMBL" id="CP066681">
    <property type="protein sequence ID" value="QQG36348.1"/>
    <property type="molecule type" value="Genomic_DNA"/>
</dbReference>
<name>A0A7T5UI60_9BACT</name>